<keyword evidence="1 10" id="KW-1003">Cell membrane</keyword>
<dbReference type="InterPro" id="IPR007235">
    <property type="entry name" value="Glyco_trans_28_C"/>
</dbReference>
<feature type="domain" description="Glycosyl transferase family 28 C-terminal" evidence="12">
    <location>
        <begin position="187"/>
        <end position="347"/>
    </location>
</feature>
<evidence type="ECO:0000256" key="2">
    <source>
        <dbReference type="ARBA" id="ARBA00022618"/>
    </source>
</evidence>
<dbReference type="GO" id="GO:0005975">
    <property type="term" value="P:carbohydrate metabolic process"/>
    <property type="evidence" value="ECO:0007669"/>
    <property type="project" value="InterPro"/>
</dbReference>
<dbReference type="Gene3D" id="3.40.50.2000">
    <property type="entry name" value="Glycogen Phosphorylase B"/>
    <property type="match status" value="2"/>
</dbReference>
<evidence type="ECO:0000256" key="7">
    <source>
        <dbReference type="ARBA" id="ARBA00023136"/>
    </source>
</evidence>
<comment type="function">
    <text evidence="10">Cell wall formation. Catalyzes the transfer of a GlcNAc subunit on undecaprenyl-pyrophosphoryl-MurNAc-pentapeptide (lipid intermediate I) to form undecaprenyl-pyrophosphoryl-MurNAc-(pentapeptide)GlcNAc (lipid intermediate II).</text>
</comment>
<evidence type="ECO:0000313" key="13">
    <source>
        <dbReference type="EMBL" id="AGA64703.1"/>
    </source>
</evidence>
<dbReference type="CDD" id="cd03785">
    <property type="entry name" value="GT28_MurG"/>
    <property type="match status" value="1"/>
</dbReference>
<dbReference type="eggNOG" id="COG0707">
    <property type="taxonomic scope" value="Bacteria"/>
</dbReference>
<dbReference type="SUPFAM" id="SSF53756">
    <property type="entry name" value="UDP-Glycosyltransferase/glycogen phosphorylase"/>
    <property type="match status" value="1"/>
</dbReference>
<comment type="similarity">
    <text evidence="10">Belongs to the glycosyltransferase 28 family. MurG subfamily.</text>
</comment>
<keyword evidence="6 10" id="KW-0573">Peptidoglycan synthesis</keyword>
<feature type="binding site" evidence="10">
    <location>
        <position position="294"/>
    </location>
    <ligand>
        <name>UDP-N-acetyl-alpha-D-glucosamine</name>
        <dbReference type="ChEBI" id="CHEBI:57705"/>
    </ligand>
</feature>
<dbReference type="GO" id="GO:0005886">
    <property type="term" value="C:plasma membrane"/>
    <property type="evidence" value="ECO:0007669"/>
    <property type="project" value="UniProtKB-SubCell"/>
</dbReference>
<dbReference type="NCBIfam" id="TIGR01133">
    <property type="entry name" value="murG"/>
    <property type="match status" value="1"/>
</dbReference>
<comment type="catalytic activity">
    <reaction evidence="10">
        <text>di-trans,octa-cis-undecaprenyl diphospho-N-acetyl-alpha-D-muramoyl-L-alanyl-D-glutamyl-meso-2,6-diaminopimeloyl-D-alanyl-D-alanine + UDP-N-acetyl-alpha-D-glucosamine = di-trans,octa-cis-undecaprenyl diphospho-[N-acetyl-alpha-D-glucosaminyl-(1-&gt;4)]-N-acetyl-alpha-D-muramoyl-L-alanyl-D-glutamyl-meso-2,6-diaminopimeloyl-D-alanyl-D-alanine + UDP + H(+)</text>
        <dbReference type="Rhea" id="RHEA:31227"/>
        <dbReference type="ChEBI" id="CHEBI:15378"/>
        <dbReference type="ChEBI" id="CHEBI:57705"/>
        <dbReference type="ChEBI" id="CHEBI:58223"/>
        <dbReference type="ChEBI" id="CHEBI:61387"/>
        <dbReference type="ChEBI" id="CHEBI:61388"/>
        <dbReference type="EC" id="2.4.1.227"/>
    </reaction>
</comment>
<dbReference type="STRING" id="1215343.B488_07110"/>
<dbReference type="GO" id="GO:0009252">
    <property type="term" value="P:peptidoglycan biosynthetic process"/>
    <property type="evidence" value="ECO:0007669"/>
    <property type="project" value="UniProtKB-UniRule"/>
</dbReference>
<evidence type="ECO:0000256" key="5">
    <source>
        <dbReference type="ARBA" id="ARBA00022960"/>
    </source>
</evidence>
<dbReference type="AlphaFoldDB" id="L0EVL0"/>
<comment type="subcellular location">
    <subcellularLocation>
        <location evidence="10">Cell inner membrane</location>
        <topology evidence="10">Peripheral membrane protein</topology>
        <orientation evidence="10">Cytoplasmic side</orientation>
    </subcellularLocation>
</comment>
<evidence type="ECO:0000313" key="14">
    <source>
        <dbReference type="Proteomes" id="UP000010799"/>
    </source>
</evidence>
<reference evidence="13 14" key="1">
    <citation type="journal article" date="2012" name="Stand. Genomic Sci.">
        <title>Complete genome sequence of Liberibacter crescens BT-1.</title>
        <authorList>
            <person name="Leonard M.T."/>
            <person name="Fagen J.R."/>
            <person name="Davis-Richardson A.G."/>
            <person name="Davis M.J."/>
            <person name="Triplett E.W."/>
        </authorList>
    </citation>
    <scope>NUCLEOTIDE SEQUENCE [LARGE SCALE GENOMIC DNA]</scope>
    <source>
        <strain evidence="13 14">BT-1</strain>
    </source>
</reference>
<feature type="binding site" evidence="10">
    <location>
        <position position="165"/>
    </location>
    <ligand>
        <name>UDP-N-acetyl-alpha-D-glucosamine</name>
        <dbReference type="ChEBI" id="CHEBI:57705"/>
    </ligand>
</feature>
<proteinExistence type="inferred from homology"/>
<dbReference type="Proteomes" id="UP000010799">
    <property type="component" value="Chromosome"/>
</dbReference>
<keyword evidence="9 10" id="KW-0961">Cell wall biogenesis/degradation</keyword>
<dbReference type="HAMAP" id="MF_00033">
    <property type="entry name" value="MurG"/>
    <property type="match status" value="1"/>
</dbReference>
<dbReference type="GO" id="GO:0051301">
    <property type="term" value="P:cell division"/>
    <property type="evidence" value="ECO:0007669"/>
    <property type="project" value="UniProtKB-KW"/>
</dbReference>
<keyword evidence="4 10" id="KW-0808">Transferase</keyword>
<dbReference type="KEGG" id="lcc:B488_07110"/>
<dbReference type="GO" id="GO:0071555">
    <property type="term" value="P:cell wall organization"/>
    <property type="evidence" value="ECO:0007669"/>
    <property type="project" value="UniProtKB-KW"/>
</dbReference>
<evidence type="ECO:0000256" key="8">
    <source>
        <dbReference type="ARBA" id="ARBA00023306"/>
    </source>
</evidence>
<keyword evidence="2 10" id="KW-0132">Cell division</keyword>
<keyword evidence="3 10" id="KW-0328">Glycosyltransferase</keyword>
<keyword evidence="14" id="KW-1185">Reference proteome</keyword>
<feature type="binding site" evidence="10">
    <location>
        <position position="124"/>
    </location>
    <ligand>
        <name>UDP-N-acetyl-alpha-D-glucosamine</name>
        <dbReference type="ChEBI" id="CHEBI:57705"/>
    </ligand>
</feature>
<dbReference type="RefSeq" id="WP_015273130.1">
    <property type="nucleotide sequence ID" value="NC_019907.1"/>
</dbReference>
<keyword evidence="10" id="KW-0997">Cell inner membrane</keyword>
<keyword evidence="5 10" id="KW-0133">Cell shape</keyword>
<feature type="binding site" evidence="10">
    <location>
        <position position="193"/>
    </location>
    <ligand>
        <name>UDP-N-acetyl-alpha-D-glucosamine</name>
        <dbReference type="ChEBI" id="CHEBI:57705"/>
    </ligand>
</feature>
<evidence type="ECO:0000256" key="10">
    <source>
        <dbReference type="HAMAP-Rule" id="MF_00033"/>
    </source>
</evidence>
<name>L0EVL0_LIBCB</name>
<protein>
    <recommendedName>
        <fullName evidence="10">UDP-N-acetylglucosamine--N-acetylmuramyl-(pentapeptide) pyrophosphoryl-undecaprenol N-acetylglucosamine transferase</fullName>
        <ecNumber evidence="10">2.4.1.227</ecNumber>
    </recommendedName>
    <alternativeName>
        <fullName evidence="10">Undecaprenyl-PP-MurNAc-pentapeptide-UDPGlcNAc GlcNAc transferase</fullName>
    </alternativeName>
</protein>
<dbReference type="EC" id="2.4.1.227" evidence="10"/>
<dbReference type="GO" id="GO:0008360">
    <property type="term" value="P:regulation of cell shape"/>
    <property type="evidence" value="ECO:0007669"/>
    <property type="project" value="UniProtKB-KW"/>
</dbReference>
<dbReference type="GO" id="GO:0050511">
    <property type="term" value="F:undecaprenyldiphospho-muramoylpentapeptide beta-N-acetylglucosaminyltransferase activity"/>
    <property type="evidence" value="ECO:0007669"/>
    <property type="project" value="UniProtKB-UniRule"/>
</dbReference>
<dbReference type="GO" id="GO:0051991">
    <property type="term" value="F:UDP-N-acetyl-D-glucosamine:N-acetylmuramoyl-L-alanyl-D-glutamyl-meso-2,6-diaminopimelyl-D-alanyl-D-alanine-diphosphoundecaprenol 4-beta-N-acetylglucosaminlytransferase activity"/>
    <property type="evidence" value="ECO:0007669"/>
    <property type="project" value="RHEA"/>
</dbReference>
<dbReference type="EMBL" id="CP003789">
    <property type="protein sequence ID" value="AGA64703.1"/>
    <property type="molecule type" value="Genomic_DNA"/>
</dbReference>
<comment type="caution">
    <text evidence="10">Lacks conserved residue(s) required for the propagation of feature annotation.</text>
</comment>
<sequence>MKKNSILLVAGGTGGHLFPAEALSCELQNRGYCIHLVTDCRTKNFSANFSASTIHEIPSSQFSLLNPVILYNFIKFFLKGFFISFKIIRKIKPIAIIGFGGYPSLSPLFAGISLRIPSIIHEQNVIMGRANYLLSFFVRAIATGFFLKKNTFLNDKIIVTGNPVRASILKASSVSYQPSYPDQPFHLVIMGGSQGAQFFSKIVPLAISHIPSKHLKRLMITQQVRQEDIEEVQSHYNKLHLTAKISSFFVDIAEHIATAHLLICRSGASTVSEIAVIGRPSILVPYPYAVGKDQLANAMFLKDTGGAEVVMQSSLSPERLADILLSAMEEPERLMKMAKEAYKMGKPQSVDFLADVVEGISKGHKVSQLKRKN</sequence>
<dbReference type="Pfam" id="PF04101">
    <property type="entry name" value="Glyco_tran_28_C"/>
    <property type="match status" value="1"/>
</dbReference>
<evidence type="ECO:0000259" key="11">
    <source>
        <dbReference type="Pfam" id="PF03033"/>
    </source>
</evidence>
<gene>
    <name evidence="10" type="primary">murG</name>
    <name evidence="13" type="ordered locus">B488_07110</name>
</gene>
<dbReference type="PANTHER" id="PTHR21015:SF22">
    <property type="entry name" value="GLYCOSYLTRANSFERASE"/>
    <property type="match status" value="1"/>
</dbReference>
<evidence type="ECO:0000256" key="4">
    <source>
        <dbReference type="ARBA" id="ARBA00022679"/>
    </source>
</evidence>
<evidence type="ECO:0000256" key="3">
    <source>
        <dbReference type="ARBA" id="ARBA00022676"/>
    </source>
</evidence>
<keyword evidence="8 10" id="KW-0131">Cell cycle</keyword>
<feature type="binding site" evidence="10">
    <location>
        <begin position="13"/>
        <end position="15"/>
    </location>
    <ligand>
        <name>UDP-N-acetyl-alpha-D-glucosamine</name>
        <dbReference type="ChEBI" id="CHEBI:57705"/>
    </ligand>
</feature>
<organism evidence="13 14">
    <name type="scientific">Liberibacter crescens (strain BT-1)</name>
    <dbReference type="NCBI Taxonomy" id="1215343"/>
    <lineage>
        <taxon>Bacteria</taxon>
        <taxon>Pseudomonadati</taxon>
        <taxon>Pseudomonadota</taxon>
        <taxon>Alphaproteobacteria</taxon>
        <taxon>Hyphomicrobiales</taxon>
        <taxon>Rhizobiaceae</taxon>
        <taxon>Liberibacter</taxon>
    </lineage>
</organism>
<dbReference type="HOGENOM" id="CLU_037404_2_1_5"/>
<evidence type="ECO:0000256" key="9">
    <source>
        <dbReference type="ARBA" id="ARBA00023316"/>
    </source>
</evidence>
<accession>L0EVL0</accession>
<evidence type="ECO:0000259" key="12">
    <source>
        <dbReference type="Pfam" id="PF04101"/>
    </source>
</evidence>
<dbReference type="PATRIC" id="fig|1215343.11.peg.733"/>
<dbReference type="InterPro" id="IPR006009">
    <property type="entry name" value="GlcNAc_MurG"/>
</dbReference>
<feature type="domain" description="Glycosyltransferase family 28 N-terminal" evidence="11">
    <location>
        <begin position="6"/>
        <end position="142"/>
    </location>
</feature>
<dbReference type="Pfam" id="PF03033">
    <property type="entry name" value="Glyco_transf_28"/>
    <property type="match status" value="1"/>
</dbReference>
<evidence type="ECO:0000256" key="6">
    <source>
        <dbReference type="ARBA" id="ARBA00022984"/>
    </source>
</evidence>
<comment type="pathway">
    <text evidence="10">Cell wall biogenesis; peptidoglycan biosynthesis.</text>
</comment>
<dbReference type="UniPathway" id="UPA00219"/>
<dbReference type="PANTHER" id="PTHR21015">
    <property type="entry name" value="UDP-N-ACETYLGLUCOSAMINE--N-ACETYLMURAMYL-(PENTAPEPTIDE) PYROPHOSPHORYL-UNDECAPRENOL N-ACETYLGLUCOSAMINE TRANSFERASE 1"/>
    <property type="match status" value="1"/>
</dbReference>
<dbReference type="InterPro" id="IPR004276">
    <property type="entry name" value="GlycoTrans_28_N"/>
</dbReference>
<keyword evidence="7 10" id="KW-0472">Membrane</keyword>
<evidence type="ECO:0000256" key="1">
    <source>
        <dbReference type="ARBA" id="ARBA00022475"/>
    </source>
</evidence>